<reference evidence="1" key="1">
    <citation type="submission" date="2022-04" db="EMBL/GenBank/DDBJ databases">
        <authorList>
            <person name="Friedrich I."/>
            <person name="Schneider D."/>
            <person name="Poehlein A."/>
            <person name="Hertel R."/>
            <person name="Daniel R."/>
        </authorList>
    </citation>
    <scope>NUCLEOTIDE SEQUENCE</scope>
</reference>
<dbReference type="EMBL" id="ON529850">
    <property type="protein sequence ID" value="UTC28408.1"/>
    <property type="molecule type" value="Genomic_DNA"/>
</dbReference>
<evidence type="ECO:0000313" key="1">
    <source>
        <dbReference type="EMBL" id="UTC28408.1"/>
    </source>
</evidence>
<protein>
    <submittedName>
        <fullName evidence="1">Uncharacterized protein</fullName>
    </submittedName>
</protein>
<dbReference type="Proteomes" id="UP001055634">
    <property type="component" value="Segment"/>
</dbReference>
<keyword evidence="2" id="KW-1185">Reference proteome</keyword>
<evidence type="ECO:0000313" key="2">
    <source>
        <dbReference type="Proteomes" id="UP001055634"/>
    </source>
</evidence>
<sequence>MAILDSEKLDFLWKRILFGVSKTAKTADKAGSNEIIPSPMMVLPEVIWAAADAIPDFAPVADTTEVKVMTGAARIAATTDPTSAPNLAWLATGVQGDIATRLVDFIPPTFGSSYAVKVYIGDPAAGPAARLFPDTTGEEWVFDYQAGVLLFASAIPADKPASIGTGTVSVAADGIYFELYQYQGERGGGGGAEDGFGLPLGDISQHGDGSWTPGAVPLEDDTPVSEAVDRLNEVLGKLVPSQPPMFPNGALSVANTAGNSPRLATGVTDHATSSLVAGDAVTRITANGVNSNVFNDVGPGDVGTLTALLNGTVVATKVLTGENDNGTTDGLTVADQKDFPAATPGFWKSIDVSLTGLVAPIGVNKVRVAHSGAGQTNEVFFVRDAGSGNPTISAGTVVQAAAGTLAYSSGVPHYGDGASLTVGLTLANLVPGETYYGGSDPLTISGTNGIISADTLNYAAIGLTTPLARGNTADFPITSATVAIDGANVHNVGVIQATARNVNGASATTTVQAKNILVKRGTSGSRINEMSVPVTGLGSAPNSNAAVRKSMAGGPTPAGVAAAWDSTPTPATHEAIVVGGVLKHDQTDYTTYLPAGPNLSVGRSAEQYVTFSFNRSALSAFKINVTGTYADCRIKLPGASDTAPNAPNGWWNAFKPYDGAGVPGEAGDADAGCALGAVMTGTTGTFQITFGTQSSTNATGNEILVRFRLNAGQAISALSFTN</sequence>
<accession>A0A9E7N407</accession>
<proteinExistence type="predicted"/>
<gene>
    <name evidence="1" type="ORF">GURKE_04060</name>
</gene>
<organism evidence="1 2">
    <name type="scientific">Brevundimonas phage vB_BpoS-Gurke</name>
    <dbReference type="NCBI Taxonomy" id="2948599"/>
    <lineage>
        <taxon>Viruses</taxon>
        <taxon>Duplodnaviria</taxon>
        <taxon>Heunggongvirae</taxon>
        <taxon>Uroviricota</taxon>
        <taxon>Caudoviricetes</taxon>
        <taxon>Jeanschmidtviridae</taxon>
        <taxon>Kikimoravirus</taxon>
        <taxon>Kikimoravirus gurke</taxon>
    </lineage>
</organism>
<name>A0A9E7N407_9CAUD</name>